<dbReference type="GO" id="GO:0005524">
    <property type="term" value="F:ATP binding"/>
    <property type="evidence" value="ECO:0007669"/>
    <property type="project" value="UniProtKB-UniRule"/>
</dbReference>
<feature type="domain" description="UvrD-like helicase ATP-binding" evidence="10">
    <location>
        <begin position="3"/>
        <end position="450"/>
    </location>
</feature>
<dbReference type="Gene3D" id="1.10.3170.10">
    <property type="entry name" value="Recbcd, chain B, domain 2"/>
    <property type="match status" value="1"/>
</dbReference>
<evidence type="ECO:0000313" key="12">
    <source>
        <dbReference type="EMBL" id="KAB2928406.1"/>
    </source>
</evidence>
<feature type="domain" description="UvrD-like helicase C-terminal" evidence="11">
    <location>
        <begin position="480"/>
        <end position="686"/>
    </location>
</feature>
<sequence length="686" mass="77073">MREEMEIFDAARVELRRGISLVEASAGTGKTYAIAMLVLRLVTEEAVTIDRILVVTFTKAATAELRERIRKRLVEARDVLRGEREGEPDKVLLAWADSSGDRQTFLSRLQQAISEIDRAAILTIHGFCQRMLQEQALESRQLFALDLVPDPEAVRSRVVHDFWRRLVYRAEPLLGATIVHFFPDPQALLATVGTIGGDIAGIEPELPPPEQLAPRLDDCCQRLRRWWEVAGDPLRRQFEGAVAAGMFKKDLSSEFESWWRRLDDFLSGRRQSLPDRFDWLERANLVLELNGTKLRGDAKKSAYLADWPLDDALAAEWCRLTDELRLAVRFALAGNLRREVSRQLRRQGAMSYDDLILNLAAAVEGEDGRPLRAILAGRYAAALIDEFQDTDAHQWRIFSTVFGGGDHFLCLIGDPKQAIYRFRGADIHAYFAARRQADRLLTLDRNFRSHPGLVAAVNRLFAGDNPFRFVETNLPCPPVQAARTAADGAILDKGRPLAPMLYCHLQAPNDEKTSRWTSGAAAEKVRAFVVGEICRLLGGTTELVSEKEGARPIAARDIAILVRSNRQAGEFQDALIAAGIPAVVASQTSVFETEECEDILRLLHAIHQPASSRRLKAAMASRWFGLSGQELEAIWRDEAAGDGWRLRFQEYAKRWEEQGVLAMMSVLLRNERVLTHLAAGQRGERR</sequence>
<comment type="caution">
    <text evidence="12">The sequence shown here is derived from an EMBL/GenBank/DDBJ whole genome shotgun (WGS) entry which is preliminary data.</text>
</comment>
<proteinExistence type="predicted"/>
<dbReference type="PROSITE" id="PS51217">
    <property type="entry name" value="UVRD_HELICASE_CTER"/>
    <property type="match status" value="1"/>
</dbReference>
<protein>
    <recommendedName>
        <fullName evidence="7">DNA 3'-5' helicase</fullName>
        <ecNumber evidence="7">5.6.2.4</ecNumber>
    </recommendedName>
</protein>
<dbReference type="PROSITE" id="PS51198">
    <property type="entry name" value="UVRD_HELICASE_ATP_BIND"/>
    <property type="match status" value="1"/>
</dbReference>
<dbReference type="EC" id="5.6.2.4" evidence="7"/>
<evidence type="ECO:0000259" key="10">
    <source>
        <dbReference type="PROSITE" id="PS51198"/>
    </source>
</evidence>
<dbReference type="GO" id="GO:0000725">
    <property type="term" value="P:recombinational repair"/>
    <property type="evidence" value="ECO:0007669"/>
    <property type="project" value="TreeGrafter"/>
</dbReference>
<evidence type="ECO:0000256" key="4">
    <source>
        <dbReference type="ARBA" id="ARBA00022840"/>
    </source>
</evidence>
<dbReference type="Pfam" id="PF00580">
    <property type="entry name" value="UvrD-helicase"/>
    <property type="match status" value="2"/>
</dbReference>
<dbReference type="Pfam" id="PF13361">
    <property type="entry name" value="UvrD_C"/>
    <property type="match status" value="1"/>
</dbReference>
<dbReference type="GO" id="GO:0003677">
    <property type="term" value="F:DNA binding"/>
    <property type="evidence" value="ECO:0007669"/>
    <property type="project" value="InterPro"/>
</dbReference>
<dbReference type="Gene3D" id="1.10.486.10">
    <property type="entry name" value="PCRA, domain 4"/>
    <property type="match status" value="1"/>
</dbReference>
<dbReference type="GO" id="GO:0043138">
    <property type="term" value="F:3'-5' DNA helicase activity"/>
    <property type="evidence" value="ECO:0007669"/>
    <property type="project" value="UniProtKB-EC"/>
</dbReference>
<evidence type="ECO:0000256" key="6">
    <source>
        <dbReference type="ARBA" id="ARBA00034617"/>
    </source>
</evidence>
<dbReference type="InterPro" id="IPR027417">
    <property type="entry name" value="P-loop_NTPase"/>
</dbReference>
<organism evidence="12 13">
    <name type="scientific">Leptonema illini</name>
    <dbReference type="NCBI Taxonomy" id="183"/>
    <lineage>
        <taxon>Bacteria</taxon>
        <taxon>Pseudomonadati</taxon>
        <taxon>Spirochaetota</taxon>
        <taxon>Spirochaetia</taxon>
        <taxon>Leptospirales</taxon>
        <taxon>Leptospiraceae</taxon>
        <taxon>Leptonema</taxon>
    </lineage>
</organism>
<reference evidence="12 13" key="1">
    <citation type="submission" date="2019-10" db="EMBL/GenBank/DDBJ databases">
        <title>Extracellular Electron Transfer in a Candidatus Methanoperedens spp. Enrichment Culture.</title>
        <authorList>
            <person name="Berger S."/>
            <person name="Rangel Shaw D."/>
            <person name="Berben T."/>
            <person name="In 'T Zandt M."/>
            <person name="Frank J."/>
            <person name="Reimann J."/>
            <person name="Jetten M.S.M."/>
            <person name="Welte C.U."/>
        </authorList>
    </citation>
    <scope>NUCLEOTIDE SEQUENCE [LARGE SCALE GENOMIC DNA]</scope>
    <source>
        <strain evidence="12">SB12</strain>
    </source>
</reference>
<feature type="binding site" evidence="9">
    <location>
        <begin position="24"/>
        <end position="31"/>
    </location>
    <ligand>
        <name>ATP</name>
        <dbReference type="ChEBI" id="CHEBI:30616"/>
    </ligand>
</feature>
<evidence type="ECO:0000256" key="7">
    <source>
        <dbReference type="ARBA" id="ARBA00034808"/>
    </source>
</evidence>
<keyword evidence="2 9" id="KW-0378">Hydrolase</keyword>
<dbReference type="InterPro" id="IPR000212">
    <property type="entry name" value="DNA_helicase_UvrD/REP"/>
</dbReference>
<evidence type="ECO:0000256" key="1">
    <source>
        <dbReference type="ARBA" id="ARBA00022741"/>
    </source>
</evidence>
<dbReference type="Gene3D" id="3.40.50.300">
    <property type="entry name" value="P-loop containing nucleotide triphosphate hydrolases"/>
    <property type="match status" value="2"/>
</dbReference>
<dbReference type="Proteomes" id="UP000460298">
    <property type="component" value="Unassembled WGS sequence"/>
</dbReference>
<dbReference type="SUPFAM" id="SSF52540">
    <property type="entry name" value="P-loop containing nucleoside triphosphate hydrolases"/>
    <property type="match status" value="2"/>
</dbReference>
<comment type="catalytic activity">
    <reaction evidence="8">
        <text>ATP + H2O = ADP + phosphate + H(+)</text>
        <dbReference type="Rhea" id="RHEA:13065"/>
        <dbReference type="ChEBI" id="CHEBI:15377"/>
        <dbReference type="ChEBI" id="CHEBI:15378"/>
        <dbReference type="ChEBI" id="CHEBI:30616"/>
        <dbReference type="ChEBI" id="CHEBI:43474"/>
        <dbReference type="ChEBI" id="CHEBI:456216"/>
        <dbReference type="EC" id="5.6.2.4"/>
    </reaction>
</comment>
<feature type="non-terminal residue" evidence="12">
    <location>
        <position position="686"/>
    </location>
</feature>
<comment type="catalytic activity">
    <reaction evidence="6">
        <text>Couples ATP hydrolysis with the unwinding of duplex DNA by translocating in the 3'-5' direction.</text>
        <dbReference type="EC" id="5.6.2.4"/>
    </reaction>
</comment>
<evidence type="ECO:0000313" key="13">
    <source>
        <dbReference type="Proteomes" id="UP000460298"/>
    </source>
</evidence>
<dbReference type="PANTHER" id="PTHR11070">
    <property type="entry name" value="UVRD / RECB / PCRA DNA HELICASE FAMILY MEMBER"/>
    <property type="match status" value="1"/>
</dbReference>
<gene>
    <name evidence="12" type="ORF">F9K24_21965</name>
</gene>
<evidence type="ECO:0000256" key="5">
    <source>
        <dbReference type="ARBA" id="ARBA00023235"/>
    </source>
</evidence>
<dbReference type="InterPro" id="IPR014016">
    <property type="entry name" value="UvrD-like_ATP-bd"/>
</dbReference>
<dbReference type="AlphaFoldDB" id="A0A833LVB0"/>
<keyword evidence="5" id="KW-0413">Isomerase</keyword>
<accession>A0A833LVB0</accession>
<keyword evidence="1 9" id="KW-0547">Nucleotide-binding</keyword>
<name>A0A833LVB0_9LEPT</name>
<dbReference type="EMBL" id="WBUI01000051">
    <property type="protein sequence ID" value="KAB2928406.1"/>
    <property type="molecule type" value="Genomic_DNA"/>
</dbReference>
<dbReference type="GO" id="GO:0016787">
    <property type="term" value="F:hydrolase activity"/>
    <property type="evidence" value="ECO:0007669"/>
    <property type="project" value="UniProtKB-UniRule"/>
</dbReference>
<dbReference type="InterPro" id="IPR014017">
    <property type="entry name" value="DNA_helicase_UvrD-like_C"/>
</dbReference>
<dbReference type="PANTHER" id="PTHR11070:SF23">
    <property type="entry name" value="RECBCD ENZYME SUBUNIT RECB"/>
    <property type="match status" value="1"/>
</dbReference>
<evidence type="ECO:0000256" key="3">
    <source>
        <dbReference type="ARBA" id="ARBA00022806"/>
    </source>
</evidence>
<keyword evidence="3 9" id="KW-0347">Helicase</keyword>
<evidence type="ECO:0000256" key="2">
    <source>
        <dbReference type="ARBA" id="ARBA00022801"/>
    </source>
</evidence>
<evidence type="ECO:0000256" key="9">
    <source>
        <dbReference type="PROSITE-ProRule" id="PRU00560"/>
    </source>
</evidence>
<dbReference type="GO" id="GO:0009338">
    <property type="term" value="C:exodeoxyribonuclease V complex"/>
    <property type="evidence" value="ECO:0007669"/>
    <property type="project" value="TreeGrafter"/>
</dbReference>
<keyword evidence="4 9" id="KW-0067">ATP-binding</keyword>
<evidence type="ECO:0000256" key="8">
    <source>
        <dbReference type="ARBA" id="ARBA00048988"/>
    </source>
</evidence>
<dbReference type="GO" id="GO:0005829">
    <property type="term" value="C:cytosol"/>
    <property type="evidence" value="ECO:0007669"/>
    <property type="project" value="TreeGrafter"/>
</dbReference>
<evidence type="ECO:0000259" key="11">
    <source>
        <dbReference type="PROSITE" id="PS51217"/>
    </source>
</evidence>